<name>A0A2S4A2I6_ARTGL</name>
<keyword evidence="6" id="KW-1185">Reference proteome</keyword>
<dbReference type="SUPFAM" id="SSF46785">
    <property type="entry name" value="Winged helix' DNA-binding domain"/>
    <property type="match status" value="1"/>
</dbReference>
<dbReference type="Pfam" id="PF13412">
    <property type="entry name" value="HTH_24"/>
    <property type="match status" value="1"/>
</dbReference>
<dbReference type="RefSeq" id="WP_103463983.1">
    <property type="nucleotide sequence ID" value="NZ_PPXB01000001.1"/>
</dbReference>
<dbReference type="InterPro" id="IPR019887">
    <property type="entry name" value="Tscrpt_reg_AsnC/Lrp_C"/>
</dbReference>
<dbReference type="GO" id="GO:0043200">
    <property type="term" value="P:response to amino acid"/>
    <property type="evidence" value="ECO:0007669"/>
    <property type="project" value="TreeGrafter"/>
</dbReference>
<dbReference type="PRINTS" id="PR00033">
    <property type="entry name" value="HTHASNC"/>
</dbReference>
<feature type="domain" description="HTH asnC-type" evidence="4">
    <location>
        <begin position="13"/>
        <end position="74"/>
    </location>
</feature>
<keyword evidence="3" id="KW-0804">Transcription</keyword>
<sequence>MQKAQTPKGAAGLDPLDLAILRALLTDSGLTNKAIASRLGLAESTCAYRLRTLRDAGVIVGTRVKLSLEALGFPLQAIVKVRLGSHNAEHVNTLYSQLTQVPGVIAAFHVAGEDDFHLHVAAENPEALRDLVLKHITVHRVVRQTETQLIFEARDGVGVLAQ</sequence>
<reference evidence="5 6" key="1">
    <citation type="submission" date="2018-01" db="EMBL/GenBank/DDBJ databases">
        <title>Arthrobacter sp. nov., from glaciers in China.</title>
        <authorList>
            <person name="Liu Q."/>
            <person name="Xin Y.-H."/>
        </authorList>
    </citation>
    <scope>NUCLEOTIDE SEQUENCE [LARGE SCALE GENOMIC DNA]</scope>
    <source>
        <strain evidence="5 6">HLT2-12-2</strain>
    </source>
</reference>
<dbReference type="EMBL" id="PPXC01000001">
    <property type="protein sequence ID" value="POH75327.1"/>
    <property type="molecule type" value="Genomic_DNA"/>
</dbReference>
<keyword evidence="1" id="KW-0805">Transcription regulation</keyword>
<dbReference type="GO" id="GO:0005829">
    <property type="term" value="C:cytosol"/>
    <property type="evidence" value="ECO:0007669"/>
    <property type="project" value="TreeGrafter"/>
</dbReference>
<protein>
    <submittedName>
        <fullName evidence="5">Lrp/AsnC family transcriptional regulator</fullName>
    </submittedName>
</protein>
<dbReference type="PROSITE" id="PS50956">
    <property type="entry name" value="HTH_ASNC_2"/>
    <property type="match status" value="1"/>
</dbReference>
<dbReference type="AlphaFoldDB" id="A0A2S4A2I6"/>
<comment type="caution">
    <text evidence="5">The sequence shown here is derived from an EMBL/GenBank/DDBJ whole genome shotgun (WGS) entry which is preliminary data.</text>
</comment>
<organism evidence="5 6">
    <name type="scientific">Arthrobacter glacialis</name>
    <dbReference type="NCBI Taxonomy" id="1664"/>
    <lineage>
        <taxon>Bacteria</taxon>
        <taxon>Bacillati</taxon>
        <taxon>Actinomycetota</taxon>
        <taxon>Actinomycetes</taxon>
        <taxon>Micrococcales</taxon>
        <taxon>Micrococcaceae</taxon>
        <taxon>Arthrobacter</taxon>
    </lineage>
</organism>
<proteinExistence type="predicted"/>
<dbReference type="GO" id="GO:0043565">
    <property type="term" value="F:sequence-specific DNA binding"/>
    <property type="evidence" value="ECO:0007669"/>
    <property type="project" value="InterPro"/>
</dbReference>
<dbReference type="InterPro" id="IPR036388">
    <property type="entry name" value="WH-like_DNA-bd_sf"/>
</dbReference>
<dbReference type="InterPro" id="IPR011008">
    <property type="entry name" value="Dimeric_a/b-barrel"/>
</dbReference>
<dbReference type="CDD" id="cd00090">
    <property type="entry name" value="HTH_ARSR"/>
    <property type="match status" value="1"/>
</dbReference>
<dbReference type="InterPro" id="IPR000485">
    <property type="entry name" value="AsnC-type_HTH_dom"/>
</dbReference>
<gene>
    <name evidence="5" type="ORF">CVS27_01630</name>
</gene>
<dbReference type="PANTHER" id="PTHR30154:SF54">
    <property type="entry name" value="POSSIBLE TRANSCRIPTIONAL REGULATORY PROTEIN (PROBABLY LRP_ASNC-FAMILY)"/>
    <property type="match status" value="1"/>
</dbReference>
<dbReference type="Gene3D" id="1.10.10.10">
    <property type="entry name" value="Winged helix-like DNA-binding domain superfamily/Winged helix DNA-binding domain"/>
    <property type="match status" value="1"/>
</dbReference>
<dbReference type="InterPro" id="IPR036390">
    <property type="entry name" value="WH_DNA-bd_sf"/>
</dbReference>
<dbReference type="PANTHER" id="PTHR30154">
    <property type="entry name" value="LEUCINE-RESPONSIVE REGULATORY PROTEIN"/>
    <property type="match status" value="1"/>
</dbReference>
<evidence type="ECO:0000313" key="5">
    <source>
        <dbReference type="EMBL" id="POH75327.1"/>
    </source>
</evidence>
<evidence type="ECO:0000313" key="6">
    <source>
        <dbReference type="Proteomes" id="UP000237061"/>
    </source>
</evidence>
<dbReference type="Gene3D" id="3.30.70.920">
    <property type="match status" value="1"/>
</dbReference>
<dbReference type="Pfam" id="PF01037">
    <property type="entry name" value="AsnC_trans_reg"/>
    <property type="match status" value="1"/>
</dbReference>
<keyword evidence="2" id="KW-0238">DNA-binding</keyword>
<dbReference type="InterPro" id="IPR011991">
    <property type="entry name" value="ArsR-like_HTH"/>
</dbReference>
<evidence type="ECO:0000256" key="2">
    <source>
        <dbReference type="ARBA" id="ARBA00023125"/>
    </source>
</evidence>
<dbReference type="InterPro" id="IPR019888">
    <property type="entry name" value="Tscrpt_reg_AsnC-like"/>
</dbReference>
<evidence type="ECO:0000256" key="1">
    <source>
        <dbReference type="ARBA" id="ARBA00023015"/>
    </source>
</evidence>
<evidence type="ECO:0000259" key="4">
    <source>
        <dbReference type="PROSITE" id="PS50956"/>
    </source>
</evidence>
<dbReference type="SMART" id="SM00344">
    <property type="entry name" value="HTH_ASNC"/>
    <property type="match status" value="1"/>
</dbReference>
<dbReference type="OrthoDB" id="4411089at2"/>
<accession>A0A2S4A2I6</accession>
<dbReference type="SUPFAM" id="SSF54909">
    <property type="entry name" value="Dimeric alpha+beta barrel"/>
    <property type="match status" value="1"/>
</dbReference>
<evidence type="ECO:0000256" key="3">
    <source>
        <dbReference type="ARBA" id="ARBA00023163"/>
    </source>
</evidence>
<dbReference type="Proteomes" id="UP000237061">
    <property type="component" value="Unassembled WGS sequence"/>
</dbReference>